<reference evidence="2 3" key="1">
    <citation type="submission" date="2020-02" db="EMBL/GenBank/DDBJ databases">
        <title>Genome sequencing for Draconibacterium sp. strain M1.</title>
        <authorList>
            <person name="Park S.-J."/>
        </authorList>
    </citation>
    <scope>NUCLEOTIDE SEQUENCE [LARGE SCALE GENOMIC DNA]</scope>
    <source>
        <strain evidence="2 3">M1</strain>
    </source>
</reference>
<proteinExistence type="predicted"/>
<accession>A0A6C0R9L2</accession>
<evidence type="ECO:0000313" key="2">
    <source>
        <dbReference type="EMBL" id="QIA06642.1"/>
    </source>
</evidence>
<dbReference type="PROSITE" id="PS51257">
    <property type="entry name" value="PROKAR_LIPOPROTEIN"/>
    <property type="match status" value="1"/>
</dbReference>
<dbReference type="EMBL" id="CP048409">
    <property type="protein sequence ID" value="QIA06642.1"/>
    <property type="molecule type" value="Genomic_DNA"/>
</dbReference>
<evidence type="ECO:0000313" key="3">
    <source>
        <dbReference type="Proteomes" id="UP000474630"/>
    </source>
</evidence>
<dbReference type="PANTHER" id="PTHR23150:SF19">
    <property type="entry name" value="FORMYLGLYCINE-GENERATING ENZYME"/>
    <property type="match status" value="1"/>
</dbReference>
<gene>
    <name evidence="2" type="ORF">G0Q07_02360</name>
</gene>
<dbReference type="PANTHER" id="PTHR23150">
    <property type="entry name" value="SULFATASE MODIFYING FACTOR 1, 2"/>
    <property type="match status" value="1"/>
</dbReference>
<dbReference type="SUPFAM" id="SSF56436">
    <property type="entry name" value="C-type lectin-like"/>
    <property type="match status" value="1"/>
</dbReference>
<dbReference type="InterPro" id="IPR016187">
    <property type="entry name" value="CTDL_fold"/>
</dbReference>
<evidence type="ECO:0000259" key="1">
    <source>
        <dbReference type="Pfam" id="PF03781"/>
    </source>
</evidence>
<dbReference type="AlphaFoldDB" id="A0A6C0R9L2"/>
<protein>
    <submittedName>
        <fullName evidence="2">SUMF1/EgtB/PvdO family nonheme iron enzyme</fullName>
    </submittedName>
</protein>
<dbReference type="InterPro" id="IPR051043">
    <property type="entry name" value="Sulfatase_Mod_Factor_Kinase"/>
</dbReference>
<dbReference type="InterPro" id="IPR042095">
    <property type="entry name" value="SUMF_sf"/>
</dbReference>
<organism evidence="2 3">
    <name type="scientific">Draconibacterium halophilum</name>
    <dbReference type="NCBI Taxonomy" id="2706887"/>
    <lineage>
        <taxon>Bacteria</taxon>
        <taxon>Pseudomonadati</taxon>
        <taxon>Bacteroidota</taxon>
        <taxon>Bacteroidia</taxon>
        <taxon>Marinilabiliales</taxon>
        <taxon>Prolixibacteraceae</taxon>
        <taxon>Draconibacterium</taxon>
    </lineage>
</organism>
<dbReference type="Pfam" id="PF03781">
    <property type="entry name" value="FGE-sulfatase"/>
    <property type="match status" value="1"/>
</dbReference>
<dbReference type="Gene3D" id="3.90.1580.10">
    <property type="entry name" value="paralog of FGE (formylglycine-generating enzyme)"/>
    <property type="match status" value="2"/>
</dbReference>
<feature type="domain" description="Sulfatase-modifying factor enzyme-like" evidence="1">
    <location>
        <begin position="43"/>
        <end position="438"/>
    </location>
</feature>
<name>A0A6C0R9L2_9BACT</name>
<sequence>MRKTITYLFILTLFLASCRNESNKYLTLGKGTSEKWFEPTPFGMVYIERGSYNLGANDDELYAQTENRTVSTEAFWIDDTEITNDEYRQFVYWVRDKKARELLGQTYTDFLITEDKYGAPLEEPKINWEERIEWDDPEYQMAMDELYVPENERFAYKKEVDARKLVYEYYWVDYKQAAKRSNAYNYETQRYEGSVINSDGELVPIENRSSFLMRESVPVYPDTLCWIRDFAYTYNEPFTMKYFSHVGFDDYPVVGITWDQSRAFCNWRNSLKEFSVDRFNEAPAHDYRLPTESEWEIAARGGMHNNMYPWGSYYTRNVDGCFVANFKPLRGNYVADSPTTTTTMKVGQFDPNPYGVYDMAGNVAEWTSTAFYEAGYNAIDDYNPEIQYNARPDDPAVMKRKVVRGGSWKDIAYYIQSGTRTFEYQDTAKSYIGFRCVRTSFRDDLGGRRGIQE</sequence>
<dbReference type="RefSeq" id="WP_163344573.1">
    <property type="nucleotide sequence ID" value="NZ_CP048409.1"/>
</dbReference>
<dbReference type="GO" id="GO:0120147">
    <property type="term" value="F:formylglycine-generating oxidase activity"/>
    <property type="evidence" value="ECO:0007669"/>
    <property type="project" value="TreeGrafter"/>
</dbReference>
<dbReference type="KEGG" id="drc:G0Q07_02360"/>
<keyword evidence="3" id="KW-1185">Reference proteome</keyword>
<dbReference type="Proteomes" id="UP000474630">
    <property type="component" value="Chromosome"/>
</dbReference>
<dbReference type="InterPro" id="IPR005532">
    <property type="entry name" value="SUMF_dom"/>
</dbReference>